<dbReference type="RefSeq" id="WP_078635930.1">
    <property type="nucleotide sequence ID" value="NZ_CM007717.1"/>
</dbReference>
<dbReference type="EMBL" id="CP050692">
    <property type="protein sequence ID" value="QIT47581.1"/>
    <property type="molecule type" value="Genomic_DNA"/>
</dbReference>
<reference evidence="3 5" key="2">
    <citation type="submission" date="2020-03" db="EMBL/GenBank/DDBJ databases">
        <title>Is there a link between lipid content and antibiotic production in Streptomyces?</title>
        <authorList>
            <person name="David M."/>
            <person name="Lejeune C."/>
            <person name="Abreu S."/>
            <person name="Thibessard A."/>
            <person name="Leblond P."/>
            <person name="Chaminade P."/>
            <person name="Virolle M.-J."/>
        </authorList>
    </citation>
    <scope>NUCLEOTIDE SEQUENCE [LARGE SCALE GENOMIC DNA]</scope>
    <source>
        <strain evidence="3 5">DSM 41481</strain>
    </source>
</reference>
<evidence type="ECO:0000313" key="4">
    <source>
        <dbReference type="Proteomes" id="UP000190306"/>
    </source>
</evidence>
<sequence length="80" mass="8383">MALLSFLFADLTPASAVLFSVALFAASLVPFFLLVETDFAAVVRPAGAVVSHLVRVSRDFCRDAAALLILLTTSPKGAMA</sequence>
<keyword evidence="1" id="KW-0812">Transmembrane</keyword>
<proteinExistence type="predicted"/>
<evidence type="ECO:0000313" key="5">
    <source>
        <dbReference type="Proteomes" id="UP000502504"/>
    </source>
</evidence>
<dbReference type="Proteomes" id="UP000502504">
    <property type="component" value="Chromosome"/>
</dbReference>
<protein>
    <submittedName>
        <fullName evidence="3">Uncharacterized protein</fullName>
    </submittedName>
</protein>
<feature type="transmembrane region" description="Helical" evidence="1">
    <location>
        <begin position="12"/>
        <end position="35"/>
    </location>
</feature>
<evidence type="ECO:0000313" key="2">
    <source>
        <dbReference type="EMBL" id="OOQ47264.1"/>
    </source>
</evidence>
<evidence type="ECO:0000313" key="3">
    <source>
        <dbReference type="EMBL" id="QIT47581.1"/>
    </source>
</evidence>
<keyword evidence="1" id="KW-0472">Membrane</keyword>
<keyword evidence="1" id="KW-1133">Transmembrane helix</keyword>
<name>A0AAE6YDJ7_STRAT</name>
<keyword evidence="4" id="KW-1185">Reference proteome</keyword>
<dbReference type="EMBL" id="LHQL01000014">
    <property type="protein sequence ID" value="OOQ47264.1"/>
    <property type="molecule type" value="Genomic_DNA"/>
</dbReference>
<dbReference type="Proteomes" id="UP000190306">
    <property type="component" value="Chromosome"/>
</dbReference>
<reference evidence="2 4" key="1">
    <citation type="submission" date="2015-07" db="EMBL/GenBank/DDBJ databases">
        <title>Draft Genome Sequence of Streptomyces antibioticus, IMRU 3720 reveals insights in the evolution of actinomycin biosynthetic gene clusters in Streptomyces.</title>
        <authorList>
            <person name="Crnovcic I."/>
            <person name="Ruckert C."/>
            <person name="Kalinowksi J."/>
            <person name="Keller U."/>
        </authorList>
    </citation>
    <scope>NUCLEOTIDE SEQUENCE [LARGE SCALE GENOMIC DNA]</scope>
    <source>
        <strain evidence="2 4">DSM 41481</strain>
    </source>
</reference>
<organism evidence="3 5">
    <name type="scientific">Streptomyces antibioticus</name>
    <dbReference type="NCBI Taxonomy" id="1890"/>
    <lineage>
        <taxon>Bacteria</taxon>
        <taxon>Bacillati</taxon>
        <taxon>Actinomycetota</taxon>
        <taxon>Actinomycetes</taxon>
        <taxon>Kitasatosporales</taxon>
        <taxon>Streptomycetaceae</taxon>
        <taxon>Streptomyces</taxon>
    </lineage>
</organism>
<evidence type="ECO:0000256" key="1">
    <source>
        <dbReference type="SAM" id="Phobius"/>
    </source>
</evidence>
<gene>
    <name evidence="2" type="ORF">AFM16_31440</name>
    <name evidence="3" type="ORF">HCX60_31990</name>
</gene>
<dbReference type="AlphaFoldDB" id="A0AAE6YDJ7"/>
<accession>A0AAE6YDJ7</accession>